<organism evidence="1 2">
    <name type="scientific">Pseudonocardia charpentierae</name>
    <dbReference type="NCBI Taxonomy" id="3075545"/>
    <lineage>
        <taxon>Bacteria</taxon>
        <taxon>Bacillati</taxon>
        <taxon>Actinomycetota</taxon>
        <taxon>Actinomycetes</taxon>
        <taxon>Pseudonocardiales</taxon>
        <taxon>Pseudonocardiaceae</taxon>
        <taxon>Pseudonocardia</taxon>
    </lineage>
</organism>
<accession>A0ABU2NAU4</accession>
<gene>
    <name evidence="1" type="ORF">RM445_16220</name>
</gene>
<sequence>MTIHEPSDLVEAFASLDRARLAHMSDEARQQQLDARQLLWEYVESLWQDVERAGERPMVGDKYHALAVVHSLTGSLRTIAFNAVYDTEPHDPEQAG</sequence>
<reference evidence="2" key="1">
    <citation type="submission" date="2023-07" db="EMBL/GenBank/DDBJ databases">
        <title>30 novel species of actinomycetes from the DSMZ collection.</title>
        <authorList>
            <person name="Nouioui I."/>
        </authorList>
    </citation>
    <scope>NUCLEOTIDE SEQUENCE [LARGE SCALE GENOMIC DNA]</scope>
    <source>
        <strain evidence="2">DSM 45834</strain>
    </source>
</reference>
<evidence type="ECO:0000313" key="2">
    <source>
        <dbReference type="Proteomes" id="UP001183202"/>
    </source>
</evidence>
<keyword evidence="2" id="KW-1185">Reference proteome</keyword>
<dbReference type="RefSeq" id="WP_311557213.1">
    <property type="nucleotide sequence ID" value="NZ_JAVREJ010000011.1"/>
</dbReference>
<dbReference type="EMBL" id="JAVREJ010000011">
    <property type="protein sequence ID" value="MDT0351077.1"/>
    <property type="molecule type" value="Genomic_DNA"/>
</dbReference>
<proteinExistence type="predicted"/>
<protein>
    <submittedName>
        <fullName evidence="1">Uncharacterized protein</fullName>
    </submittedName>
</protein>
<comment type="caution">
    <text evidence="1">The sequence shown here is derived from an EMBL/GenBank/DDBJ whole genome shotgun (WGS) entry which is preliminary data.</text>
</comment>
<evidence type="ECO:0000313" key="1">
    <source>
        <dbReference type="EMBL" id="MDT0351077.1"/>
    </source>
</evidence>
<name>A0ABU2NAU4_9PSEU</name>
<dbReference type="Proteomes" id="UP001183202">
    <property type="component" value="Unassembled WGS sequence"/>
</dbReference>